<dbReference type="EMBL" id="NPHW01005762">
    <property type="protein sequence ID" value="OXV06420.1"/>
    <property type="molecule type" value="Genomic_DNA"/>
</dbReference>
<keyword evidence="2" id="KW-1185">Reference proteome</keyword>
<dbReference type="OrthoDB" id="4360910at2759"/>
<protein>
    <submittedName>
        <fullName evidence="1">Uncharacterized protein</fullName>
    </submittedName>
</protein>
<dbReference type="Proteomes" id="UP000243515">
    <property type="component" value="Unassembled WGS sequence"/>
</dbReference>
<accession>A0A232LQI0</accession>
<name>A0A232LQI0_9EURO</name>
<dbReference type="PANTHER" id="PTHR10492">
    <property type="match status" value="1"/>
</dbReference>
<proteinExistence type="predicted"/>
<reference evidence="1 2" key="1">
    <citation type="journal article" date="2015" name="Environ. Microbiol.">
        <title>Metagenome sequence of Elaphomyces granulatus from sporocarp tissue reveals Ascomycota ectomycorrhizal fingerprints of genome expansion and a Proteobacteria-rich microbiome.</title>
        <authorList>
            <person name="Quandt C.A."/>
            <person name="Kohler A."/>
            <person name="Hesse C.N."/>
            <person name="Sharpton T.J."/>
            <person name="Martin F."/>
            <person name="Spatafora J.W."/>
        </authorList>
    </citation>
    <scope>NUCLEOTIDE SEQUENCE [LARGE SCALE GENOMIC DNA]</scope>
    <source>
        <strain evidence="1 2">OSC145934</strain>
    </source>
</reference>
<dbReference type="AlphaFoldDB" id="A0A232LQI0"/>
<evidence type="ECO:0000313" key="1">
    <source>
        <dbReference type="EMBL" id="OXV06420.1"/>
    </source>
</evidence>
<evidence type="ECO:0000313" key="2">
    <source>
        <dbReference type="Proteomes" id="UP000243515"/>
    </source>
</evidence>
<comment type="caution">
    <text evidence="1">The sequence shown here is derived from an EMBL/GenBank/DDBJ whole genome shotgun (WGS) entry which is preliminary data.</text>
</comment>
<organism evidence="1 2">
    <name type="scientific">Elaphomyces granulatus</name>
    <dbReference type="NCBI Taxonomy" id="519963"/>
    <lineage>
        <taxon>Eukaryota</taxon>
        <taxon>Fungi</taxon>
        <taxon>Dikarya</taxon>
        <taxon>Ascomycota</taxon>
        <taxon>Pezizomycotina</taxon>
        <taxon>Eurotiomycetes</taxon>
        <taxon>Eurotiomycetidae</taxon>
        <taxon>Eurotiales</taxon>
        <taxon>Elaphomycetaceae</taxon>
        <taxon>Elaphomyces</taxon>
    </lineage>
</organism>
<sequence length="260" mass="29631">MVPPAQSPKVPDSGILYPGAERCNCVHKIADGDPGGGQTMYSTMLSCRNECAIENRWRPPNSIVTRCMKDYGTGISCSKNFPRSYMEETVMDQNSYPSYRRRPNRFSATVKHPLNRRETVTVGNKWVVPYNPKYKAHFNVEICGTIRAIRYIHKYIYKGSDRATIELDEIKQYVNCRYLGSSEGIWRFFAFDFIPIEVEYYNEKDLQFQPTSVAFCTGTVSFKEGASGSMPTINVRAYHLNMYASTVTNYIAPPPQSLTL</sequence>
<gene>
    <name evidence="1" type="ORF">Egran_05812</name>
</gene>